<gene>
    <name evidence="1" type="ORF">BPA01_35010</name>
</gene>
<keyword evidence="1" id="KW-0378">Hydrolase</keyword>
<dbReference type="Gene3D" id="3.40.50.1000">
    <property type="entry name" value="HAD superfamily/HAD-like"/>
    <property type="match status" value="1"/>
</dbReference>
<evidence type="ECO:0000313" key="1">
    <source>
        <dbReference type="EMBL" id="GEB33921.1"/>
    </source>
</evidence>
<dbReference type="STRING" id="54914.AV540_17380"/>
<dbReference type="InterPro" id="IPR023214">
    <property type="entry name" value="HAD_sf"/>
</dbReference>
<dbReference type="Pfam" id="PF08282">
    <property type="entry name" value="Hydrolase_3"/>
    <property type="match status" value="1"/>
</dbReference>
<dbReference type="InterPro" id="IPR006379">
    <property type="entry name" value="HAD-SF_hydro_IIB"/>
</dbReference>
<dbReference type="GO" id="GO:0000287">
    <property type="term" value="F:magnesium ion binding"/>
    <property type="evidence" value="ECO:0007669"/>
    <property type="project" value="TreeGrafter"/>
</dbReference>
<dbReference type="EMBL" id="BJMH01000017">
    <property type="protein sequence ID" value="GEB33921.1"/>
    <property type="molecule type" value="Genomic_DNA"/>
</dbReference>
<accession>A0A4Y3PU37</accession>
<dbReference type="Gene3D" id="3.30.1240.10">
    <property type="match status" value="1"/>
</dbReference>
<dbReference type="RefSeq" id="WP_122966621.1">
    <property type="nucleotide sequence ID" value="NZ_BJMH01000017.1"/>
</dbReference>
<reference evidence="1 2" key="1">
    <citation type="submission" date="2019-06" db="EMBL/GenBank/DDBJ databases">
        <title>Whole genome shotgun sequence of Brevibacillus parabrevis NBRC 12334.</title>
        <authorList>
            <person name="Hosoyama A."/>
            <person name="Uohara A."/>
            <person name="Ohji S."/>
            <person name="Ichikawa N."/>
        </authorList>
    </citation>
    <scope>NUCLEOTIDE SEQUENCE [LARGE SCALE GENOMIC DNA]</scope>
    <source>
        <strain evidence="1 2">NBRC 12334</strain>
    </source>
</reference>
<sequence length="258" mass="29019">MRFIFDLDGTICFKGQPISKSILDCLLELEQEGHTVGFASARPCRDMLPVLDERFANHLLIGANGAMTYHQGRLQSYTAIPGQLATEIIRILADHQAQFLIDDKWDYAHNCTEAHPVMRNIDCGRKASRIDFDQLDAVLKILILSADRTKELAARLKELDVTMHHHSAEDILDLTCRGVNKLAALEWFAPQDEPFICFGNDMNDLPLFEQAQHSVLIGEYEPLVPLATEKIAVDSQVESVIVSKIQELSVAYKPARTY</sequence>
<name>A0A4Y3PU37_BREPA</name>
<dbReference type="Proteomes" id="UP000316882">
    <property type="component" value="Unassembled WGS sequence"/>
</dbReference>
<organism evidence="1 2">
    <name type="scientific">Brevibacillus parabrevis</name>
    <dbReference type="NCBI Taxonomy" id="54914"/>
    <lineage>
        <taxon>Bacteria</taxon>
        <taxon>Bacillati</taxon>
        <taxon>Bacillota</taxon>
        <taxon>Bacilli</taxon>
        <taxon>Bacillales</taxon>
        <taxon>Paenibacillaceae</taxon>
        <taxon>Brevibacillus</taxon>
    </lineage>
</organism>
<comment type="caution">
    <text evidence="1">The sequence shown here is derived from an EMBL/GenBank/DDBJ whole genome shotgun (WGS) entry which is preliminary data.</text>
</comment>
<dbReference type="SUPFAM" id="SSF56784">
    <property type="entry name" value="HAD-like"/>
    <property type="match status" value="1"/>
</dbReference>
<dbReference type="GO" id="GO:0005829">
    <property type="term" value="C:cytosol"/>
    <property type="evidence" value="ECO:0007669"/>
    <property type="project" value="TreeGrafter"/>
</dbReference>
<protein>
    <submittedName>
        <fullName evidence="1">Hydrolase</fullName>
    </submittedName>
</protein>
<dbReference type="PANTHER" id="PTHR10000">
    <property type="entry name" value="PHOSPHOSERINE PHOSPHATASE"/>
    <property type="match status" value="1"/>
</dbReference>
<proteinExistence type="predicted"/>
<dbReference type="PANTHER" id="PTHR10000:SF53">
    <property type="entry name" value="5-AMINO-6-(5-PHOSPHO-D-RIBITYLAMINO)URACIL PHOSPHATASE YBJI-RELATED"/>
    <property type="match status" value="1"/>
</dbReference>
<dbReference type="GO" id="GO:0016791">
    <property type="term" value="F:phosphatase activity"/>
    <property type="evidence" value="ECO:0007669"/>
    <property type="project" value="UniProtKB-ARBA"/>
</dbReference>
<dbReference type="NCBIfam" id="TIGR01484">
    <property type="entry name" value="HAD-SF-IIB"/>
    <property type="match status" value="1"/>
</dbReference>
<dbReference type="InterPro" id="IPR036412">
    <property type="entry name" value="HAD-like_sf"/>
</dbReference>
<keyword evidence="2" id="KW-1185">Reference proteome</keyword>
<evidence type="ECO:0000313" key="2">
    <source>
        <dbReference type="Proteomes" id="UP000316882"/>
    </source>
</evidence>
<dbReference type="AlphaFoldDB" id="A0A4Y3PU37"/>